<dbReference type="GO" id="GO:0007165">
    <property type="term" value="P:signal transduction"/>
    <property type="evidence" value="ECO:0007669"/>
    <property type="project" value="InterPro"/>
</dbReference>
<evidence type="ECO:0000259" key="2">
    <source>
        <dbReference type="PROSITE" id="PS51534"/>
    </source>
</evidence>
<dbReference type="PROSITE" id="PS51534">
    <property type="entry name" value="SEFIR"/>
    <property type="match status" value="1"/>
</dbReference>
<dbReference type="Proteomes" id="UP000296468">
    <property type="component" value="Chromosome"/>
</dbReference>
<dbReference type="InterPro" id="IPR035897">
    <property type="entry name" value="Toll_tir_struct_dom_sf"/>
</dbReference>
<dbReference type="SUPFAM" id="SSF52200">
    <property type="entry name" value="Toll/Interleukin receptor TIR domain"/>
    <property type="match status" value="1"/>
</dbReference>
<dbReference type="AlphaFoldDB" id="A0A4P7PKY1"/>
<name>A0A4P7PKY1_9PSED</name>
<evidence type="ECO:0000259" key="1">
    <source>
        <dbReference type="PROSITE" id="PS50104"/>
    </source>
</evidence>
<evidence type="ECO:0000313" key="3">
    <source>
        <dbReference type="EMBL" id="QBZ91305.1"/>
    </source>
</evidence>
<proteinExistence type="predicted"/>
<protein>
    <submittedName>
        <fullName evidence="3">Toll/interleukin-1 receptor domain-containing protein</fullName>
    </submittedName>
</protein>
<sequence length="351" mass="39787">MLSYIQAGLQEPRLALEKITPRCQSDLASADLIIAFRSYMPSGPRMSCMYNLLMTAGEDDWNNPTWTMSRDRFLEHTVAAIRERYQNLSPDALQHLRQIPTLFAYEEFRNQPARVGRVTEIQQLQNALRITLAIDPHIPPIPQTVFRTIYADLDINTRNFEHSRTHWALKDVDLPNVLAAHNLSGTAQLLPQSRPPKVFVSYSWDSPEHRQWVAHLAATLRSNGIDAILDQWHVRGGEDLAAFMDRSLREADRVLVICTDGYYQRAVARQGGVGYEHSMVTGELMRNVGSNKFIPIVRQSGTQTQVPPELSGRLRFDLAPGPNYLTHLDALIRDLHNVPTPIPPLGQNPFL</sequence>
<reference evidence="3 4" key="1">
    <citation type="journal article" date="2019" name="Front. Microbiol.">
        <title>In silico and Genetic Analyses of Cyclic Lipopeptide Synthetic Gene Clusters in Pseudomonas sp. 11K1.</title>
        <authorList>
            <person name="Zhao H."/>
            <person name="Liu Y.P."/>
            <person name="Zhang L.Q."/>
        </authorList>
    </citation>
    <scope>NUCLEOTIDE SEQUENCE [LARGE SCALE GENOMIC DNA]</scope>
    <source>
        <strain evidence="3 4">11K1</strain>
    </source>
</reference>
<gene>
    <name evidence="3" type="ORF">EPZ47_22245</name>
</gene>
<accession>A0A4P7PKY1</accession>
<dbReference type="EMBL" id="CP035088">
    <property type="protein sequence ID" value="QBZ91305.1"/>
    <property type="molecule type" value="Genomic_DNA"/>
</dbReference>
<organism evidence="3 4">
    <name type="scientific">Pseudomonas viciae</name>
    <dbReference type="NCBI Taxonomy" id="2505979"/>
    <lineage>
        <taxon>Bacteria</taxon>
        <taxon>Pseudomonadati</taxon>
        <taxon>Pseudomonadota</taxon>
        <taxon>Gammaproteobacteria</taxon>
        <taxon>Pseudomonadales</taxon>
        <taxon>Pseudomonadaceae</taxon>
        <taxon>Pseudomonas</taxon>
    </lineage>
</organism>
<dbReference type="InterPro" id="IPR013568">
    <property type="entry name" value="SEFIR_dom"/>
</dbReference>
<dbReference type="KEGG" id="pvk:EPZ47_22245"/>
<feature type="domain" description="SEFIR" evidence="2">
    <location>
        <begin position="195"/>
        <end position="327"/>
    </location>
</feature>
<keyword evidence="3" id="KW-0675">Receptor</keyword>
<dbReference type="InterPro" id="IPR000157">
    <property type="entry name" value="TIR_dom"/>
</dbReference>
<dbReference type="PROSITE" id="PS50104">
    <property type="entry name" value="TIR"/>
    <property type="match status" value="1"/>
</dbReference>
<feature type="domain" description="TIR" evidence="1">
    <location>
        <begin position="194"/>
        <end position="351"/>
    </location>
</feature>
<dbReference type="Pfam" id="PF13676">
    <property type="entry name" value="TIR_2"/>
    <property type="match status" value="1"/>
</dbReference>
<evidence type="ECO:0000313" key="4">
    <source>
        <dbReference type="Proteomes" id="UP000296468"/>
    </source>
</evidence>
<dbReference type="Gene3D" id="3.40.50.10140">
    <property type="entry name" value="Toll/interleukin-1 receptor homology (TIR) domain"/>
    <property type="match status" value="1"/>
</dbReference>